<name>A0A0E0I0H1_ORYNI</name>
<keyword evidence="2" id="KW-1185">Reference proteome</keyword>
<reference evidence="1" key="2">
    <citation type="submission" date="2018-04" db="EMBL/GenBank/DDBJ databases">
        <title>OnivRS2 (Oryza nivara Reference Sequence Version 2).</title>
        <authorList>
            <person name="Zhang J."/>
            <person name="Kudrna D."/>
            <person name="Lee S."/>
            <person name="Talag J."/>
            <person name="Rajasekar S."/>
            <person name="Welchert J."/>
            <person name="Hsing Y.-I."/>
            <person name="Wing R.A."/>
        </authorList>
    </citation>
    <scope>NUCLEOTIDE SEQUENCE [LARGE SCALE GENOMIC DNA]</scope>
    <source>
        <strain evidence="1">SL10</strain>
    </source>
</reference>
<proteinExistence type="predicted"/>
<sequence length="13" mass="1303">MPSSPNLFVPASG</sequence>
<reference evidence="1" key="1">
    <citation type="submission" date="2015-04" db="UniProtKB">
        <authorList>
            <consortium name="EnsemblPlants"/>
        </authorList>
    </citation>
    <scope>IDENTIFICATION</scope>
    <source>
        <strain evidence="1">SL10</strain>
    </source>
</reference>
<evidence type="ECO:0000313" key="2">
    <source>
        <dbReference type="Proteomes" id="UP000006591"/>
    </source>
</evidence>
<dbReference type="EnsemblPlants" id="ONIVA07G12030.1">
    <property type="protein sequence ID" value="ONIVA07G12030.1"/>
    <property type="gene ID" value="ONIVA07G12030"/>
</dbReference>
<evidence type="ECO:0000313" key="1">
    <source>
        <dbReference type="EnsemblPlants" id="ONIVA07G12030.1"/>
    </source>
</evidence>
<accession>A0A0E0I0H1</accession>
<dbReference type="Gramene" id="ONIVA07G12030.1">
    <property type="protein sequence ID" value="ONIVA07G12030.1"/>
    <property type="gene ID" value="ONIVA07G12030"/>
</dbReference>
<dbReference type="HOGENOM" id="CLU_3436081_0_0_1"/>
<dbReference type="Proteomes" id="UP000006591">
    <property type="component" value="Chromosome 7"/>
</dbReference>
<organism evidence="1">
    <name type="scientific">Oryza nivara</name>
    <name type="common">Indian wild rice</name>
    <name type="synonym">Oryza sativa f. spontanea</name>
    <dbReference type="NCBI Taxonomy" id="4536"/>
    <lineage>
        <taxon>Eukaryota</taxon>
        <taxon>Viridiplantae</taxon>
        <taxon>Streptophyta</taxon>
        <taxon>Embryophyta</taxon>
        <taxon>Tracheophyta</taxon>
        <taxon>Spermatophyta</taxon>
        <taxon>Magnoliopsida</taxon>
        <taxon>Liliopsida</taxon>
        <taxon>Poales</taxon>
        <taxon>Poaceae</taxon>
        <taxon>BOP clade</taxon>
        <taxon>Oryzoideae</taxon>
        <taxon>Oryzeae</taxon>
        <taxon>Oryzinae</taxon>
        <taxon>Oryza</taxon>
    </lineage>
</organism>
<protein>
    <submittedName>
        <fullName evidence="1">Uncharacterized protein</fullName>
    </submittedName>
</protein>